<organism evidence="3 4">
    <name type="scientific">Meloidogyne hapla</name>
    <name type="common">Root-knot nematode worm</name>
    <dbReference type="NCBI Taxonomy" id="6305"/>
    <lineage>
        <taxon>Eukaryota</taxon>
        <taxon>Metazoa</taxon>
        <taxon>Ecdysozoa</taxon>
        <taxon>Nematoda</taxon>
        <taxon>Chromadorea</taxon>
        <taxon>Rhabditida</taxon>
        <taxon>Tylenchina</taxon>
        <taxon>Tylenchomorpha</taxon>
        <taxon>Tylenchoidea</taxon>
        <taxon>Meloidogynidae</taxon>
        <taxon>Meloidogyninae</taxon>
        <taxon>Meloidogyne</taxon>
    </lineage>
</organism>
<accession>A0A1I8BQK2</accession>
<dbReference type="AlphaFoldDB" id="A0A1I8BQK2"/>
<evidence type="ECO:0000256" key="1">
    <source>
        <dbReference type="ARBA" id="ARBA00022729"/>
    </source>
</evidence>
<sequence length="103" mass="12113">MRSNFVYFILILIIFGNIKAKNNPGSKIKYCGRRYEQWIDKICKWPGEYDPCFQLHIHAKERVKNKCCNVGCNIEETREACCFTQECLNRCYPGKNYIAGTVY</sequence>
<keyword evidence="3" id="KW-1185">Reference proteome</keyword>
<protein>
    <submittedName>
        <fullName evidence="4">ShKT domain-containing protein</fullName>
    </submittedName>
</protein>
<dbReference type="SUPFAM" id="SSF56994">
    <property type="entry name" value="Insulin-like"/>
    <property type="match status" value="1"/>
</dbReference>
<evidence type="ECO:0000256" key="2">
    <source>
        <dbReference type="SAM" id="SignalP"/>
    </source>
</evidence>
<dbReference type="InterPro" id="IPR036438">
    <property type="entry name" value="Insulin-like_sf"/>
</dbReference>
<dbReference type="Proteomes" id="UP000095281">
    <property type="component" value="Unplaced"/>
</dbReference>
<keyword evidence="1 2" id="KW-0732">Signal</keyword>
<dbReference type="WBParaSite" id="MhA1_Contig398.frz3.gene3">
    <property type="protein sequence ID" value="MhA1_Contig398.frz3.gene3"/>
    <property type="gene ID" value="MhA1_Contig398.frz3.gene3"/>
</dbReference>
<dbReference type="OMA" id="PCTVENY"/>
<name>A0A1I8BQK2_MELHA</name>
<feature type="chain" id="PRO_5009316070" evidence="2">
    <location>
        <begin position="21"/>
        <end position="103"/>
    </location>
</feature>
<proteinExistence type="predicted"/>
<evidence type="ECO:0000313" key="4">
    <source>
        <dbReference type="WBParaSite" id="MhA1_Contig398.frz3.gene3"/>
    </source>
</evidence>
<evidence type="ECO:0000313" key="3">
    <source>
        <dbReference type="Proteomes" id="UP000095281"/>
    </source>
</evidence>
<reference evidence="4" key="1">
    <citation type="submission" date="2016-11" db="UniProtKB">
        <authorList>
            <consortium name="WormBaseParasite"/>
        </authorList>
    </citation>
    <scope>IDENTIFICATION</scope>
</reference>
<feature type="signal peptide" evidence="2">
    <location>
        <begin position="1"/>
        <end position="20"/>
    </location>
</feature>